<accession>A0AAD7MYW0</accession>
<dbReference type="AlphaFoldDB" id="A0AAD7MYW0"/>
<proteinExistence type="predicted"/>
<evidence type="ECO:0000259" key="1">
    <source>
        <dbReference type="Pfam" id="PF09820"/>
    </source>
</evidence>
<reference evidence="2" key="1">
    <citation type="submission" date="2023-03" db="EMBL/GenBank/DDBJ databases">
        <title>Massive genome expansion in bonnet fungi (Mycena s.s.) driven by repeated elements and novel gene families across ecological guilds.</title>
        <authorList>
            <consortium name="Lawrence Berkeley National Laboratory"/>
            <person name="Harder C.B."/>
            <person name="Miyauchi S."/>
            <person name="Viragh M."/>
            <person name="Kuo A."/>
            <person name="Thoen E."/>
            <person name="Andreopoulos B."/>
            <person name="Lu D."/>
            <person name="Skrede I."/>
            <person name="Drula E."/>
            <person name="Henrissat B."/>
            <person name="Morin E."/>
            <person name="Kohler A."/>
            <person name="Barry K."/>
            <person name="LaButti K."/>
            <person name="Morin E."/>
            <person name="Salamov A."/>
            <person name="Lipzen A."/>
            <person name="Mereny Z."/>
            <person name="Hegedus B."/>
            <person name="Baldrian P."/>
            <person name="Stursova M."/>
            <person name="Weitz H."/>
            <person name="Taylor A."/>
            <person name="Grigoriev I.V."/>
            <person name="Nagy L.G."/>
            <person name="Martin F."/>
            <person name="Kauserud H."/>
        </authorList>
    </citation>
    <scope>NUCLEOTIDE SEQUENCE</scope>
    <source>
        <strain evidence="2">CBHHK188m</strain>
    </source>
</reference>
<dbReference type="EMBL" id="JARJLG010000134">
    <property type="protein sequence ID" value="KAJ7739052.1"/>
    <property type="molecule type" value="Genomic_DNA"/>
</dbReference>
<dbReference type="PANTHER" id="PTHR34825:SF1">
    <property type="entry name" value="AAA-ATPASE-LIKE DOMAIN-CONTAINING PROTEIN"/>
    <property type="match status" value="1"/>
</dbReference>
<name>A0AAD7MYW0_9AGAR</name>
<comment type="caution">
    <text evidence="2">The sequence shown here is derived from an EMBL/GenBank/DDBJ whole genome shotgun (WGS) entry which is preliminary data.</text>
</comment>
<dbReference type="Pfam" id="PF09820">
    <property type="entry name" value="AAA-ATPase_like"/>
    <property type="match status" value="1"/>
</dbReference>
<protein>
    <recommendedName>
        <fullName evidence="1">AAA-ATPase-like domain-containing protein</fullName>
    </recommendedName>
</protein>
<dbReference type="PANTHER" id="PTHR34825">
    <property type="entry name" value="CONSERVED PROTEIN, WITH A WEAK D-GALACTARATE DEHYDRATASE/ALTRONATE HYDROLASE DOMAIN"/>
    <property type="match status" value="1"/>
</dbReference>
<organism evidence="2 3">
    <name type="scientific">Mycena maculata</name>
    <dbReference type="NCBI Taxonomy" id="230809"/>
    <lineage>
        <taxon>Eukaryota</taxon>
        <taxon>Fungi</taxon>
        <taxon>Dikarya</taxon>
        <taxon>Basidiomycota</taxon>
        <taxon>Agaricomycotina</taxon>
        <taxon>Agaricomycetes</taxon>
        <taxon>Agaricomycetidae</taxon>
        <taxon>Agaricales</taxon>
        <taxon>Marasmiineae</taxon>
        <taxon>Mycenaceae</taxon>
        <taxon>Mycena</taxon>
    </lineage>
</organism>
<dbReference type="InterPro" id="IPR018631">
    <property type="entry name" value="AAA-ATPase-like_dom"/>
</dbReference>
<keyword evidence="3" id="KW-1185">Reference proteome</keyword>
<evidence type="ECO:0000313" key="3">
    <source>
        <dbReference type="Proteomes" id="UP001215280"/>
    </source>
</evidence>
<feature type="domain" description="AAA-ATPase-like" evidence="1">
    <location>
        <begin position="91"/>
        <end position="294"/>
    </location>
</feature>
<gene>
    <name evidence="2" type="ORF">DFH07DRAFT_778846</name>
</gene>
<sequence>MLPREYVRQYFNSSGDADMIQVLFECTFDKADQWYKDLTSYNNSAVPAKRGRSLLEDGAPGSADGLVRVIPSTNNIPINIPDPSFTFPSHIHSTRIAIVDKTRFIPALDDLLGRHPGCMIISPKGTGKSVLVSMLHTWYDCESDARRYFKDLDIDKIGKKRAKANTLPDSKWSARSCLCLVFDLAKIDKPTGGDPVSLSIQRYICRTIRAFVVKYREQLGVIEFSPQESQSPDLMLYTIAGRLKNMLFICVDHWDGPFLAALGSNDAVTAAIAATLTSFLEGLLAPYLANNLRVKLLIIGNIPVFGITSITNITLHRSMVGALGMDSKELENLFSVLSRGRQKQLSMNENGLRGTLGCFSPPRITPDDDPPPIVYTFTLVFHYVANILDLRSGHRTPPHSPLFGTISELCTDLLEHSSLRRGRTVLVAPFRQITPVSLTTFVKHEEALWRLLFYLGALVRATNPGDQDPDPMWTMEISSPLAHIQLFSSCTRIPHSVHESERETQLRSLLERNPRPMMETIANQLEFTPLLDLYEMSEAVFQTLFNCYMADEKKTYLNNYFPQLGLLLDPSKLRGQYSQAGQGRYGYLDIFMCGLRPGRVVAIELKYISLCSLFRAAMTGTNGFVNAEFDRETSLLKIEEIAKLPIEKLRQVKYHYYDRRAKMSVIRPINELLKEAEIQLKSYMNAIAEGEATNDAKKGITRAERRVQVAKTQSSKDADEVIGFIVCGIGRRIITIPVEPDVHNTKYRYREQPGWQKTWERHSASYRPNN</sequence>
<dbReference type="Proteomes" id="UP001215280">
    <property type="component" value="Unassembled WGS sequence"/>
</dbReference>
<evidence type="ECO:0000313" key="2">
    <source>
        <dbReference type="EMBL" id="KAJ7739052.1"/>
    </source>
</evidence>